<evidence type="ECO:0000313" key="3">
    <source>
        <dbReference type="EMBL" id="WTW29576.1"/>
    </source>
</evidence>
<organism evidence="3 4">
    <name type="scientific">Streptomyces purpurascens</name>
    <dbReference type="NCBI Taxonomy" id="1924"/>
    <lineage>
        <taxon>Bacteria</taxon>
        <taxon>Bacillati</taxon>
        <taxon>Actinomycetota</taxon>
        <taxon>Actinomycetes</taxon>
        <taxon>Kitasatosporales</taxon>
        <taxon>Streptomycetaceae</taxon>
        <taxon>Streptomyces</taxon>
    </lineage>
</organism>
<feature type="compositionally biased region" description="Basic residues" evidence="1">
    <location>
        <begin position="75"/>
        <end position="87"/>
    </location>
</feature>
<evidence type="ECO:0000256" key="2">
    <source>
        <dbReference type="SAM" id="Phobius"/>
    </source>
</evidence>
<feature type="region of interest" description="Disordered" evidence="1">
    <location>
        <begin position="111"/>
        <end position="224"/>
    </location>
</feature>
<feature type="compositionally biased region" description="Low complexity" evidence="1">
    <location>
        <begin position="163"/>
        <end position="208"/>
    </location>
</feature>
<keyword evidence="2" id="KW-1133">Transmembrane helix</keyword>
<dbReference type="RefSeq" id="WP_405507253.1">
    <property type="nucleotide sequence ID" value="NZ_CP108341.1"/>
</dbReference>
<proteinExistence type="predicted"/>
<keyword evidence="2" id="KW-0812">Transmembrane</keyword>
<accession>A0ABZ1MQZ8</accession>
<feature type="transmembrane region" description="Helical" evidence="2">
    <location>
        <begin position="91"/>
        <end position="112"/>
    </location>
</feature>
<sequence>MFRPSEYADGATGGEPQGPPNVYLPRTAPPPAYDAYADPAAAHGWQDVYEPEGARGGAGDTRELPPVPAHGRSGAGRRSRRRPGPWRARRVAVAAGAVGAVSAAALIAGLSLSDAPSGGARGGERGRTGPTAGQSPTPPPTGTGPASTPAVPLVGGPADGDEPSGAASASPSTAASRTPSESGTDAGSPSADSPTPSAPAATTSAPGRSEGRPGHGPGGTKGPK</sequence>
<dbReference type="EMBL" id="CP108341">
    <property type="protein sequence ID" value="WTW29576.1"/>
    <property type="molecule type" value="Genomic_DNA"/>
</dbReference>
<keyword evidence="4" id="KW-1185">Reference proteome</keyword>
<gene>
    <name evidence="3" type="ORF">OHU35_27480</name>
</gene>
<evidence type="ECO:0000313" key="4">
    <source>
        <dbReference type="Proteomes" id="UP001621512"/>
    </source>
</evidence>
<feature type="compositionally biased region" description="Low complexity" evidence="1">
    <location>
        <begin position="33"/>
        <end position="42"/>
    </location>
</feature>
<feature type="compositionally biased region" description="Gly residues" evidence="1">
    <location>
        <begin position="214"/>
        <end position="224"/>
    </location>
</feature>
<reference evidence="3 4" key="1">
    <citation type="submission" date="2022-10" db="EMBL/GenBank/DDBJ databases">
        <title>The complete genomes of actinobacterial strains from the NBC collection.</title>
        <authorList>
            <person name="Joergensen T.S."/>
            <person name="Alvarez Arevalo M."/>
            <person name="Sterndorff E.B."/>
            <person name="Faurdal D."/>
            <person name="Vuksanovic O."/>
            <person name="Mourched A.-S."/>
            <person name="Charusanti P."/>
            <person name="Shaw S."/>
            <person name="Blin K."/>
            <person name="Weber T."/>
        </authorList>
    </citation>
    <scope>NUCLEOTIDE SEQUENCE [LARGE SCALE GENOMIC DNA]</scope>
    <source>
        <strain evidence="3 4">NBC_00017</strain>
    </source>
</reference>
<evidence type="ECO:0000256" key="1">
    <source>
        <dbReference type="SAM" id="MobiDB-lite"/>
    </source>
</evidence>
<name>A0ABZ1MQZ8_STREF</name>
<feature type="region of interest" description="Disordered" evidence="1">
    <location>
        <begin position="1"/>
        <end position="87"/>
    </location>
</feature>
<dbReference type="Proteomes" id="UP001621512">
    <property type="component" value="Chromosome"/>
</dbReference>
<protein>
    <submittedName>
        <fullName evidence="3">Uncharacterized protein</fullName>
    </submittedName>
</protein>
<keyword evidence="2" id="KW-0472">Membrane</keyword>